<keyword evidence="16" id="KW-1185">Reference proteome</keyword>
<sequence>MQLSTIACTRYDSNRRSTKHQKVRRLLTLLCLATGMQVSAAGAQNQLVSLSFKNASAKDVFREINKQTGLNILADEALLEKSGKANIVVKNMPVNDALNLIMANQPLSYTIEGGAIIVKNKSALLQPASTPPPPIEIHGTVTTSKGQPLPGATVTVKGTRHGAVTKADGSFSITANPGETLEFSMVGFKPWSVKIDGSTTTFKVVLEDDISNLTDVVVVGYGTTKKKDLTGSISSISSDQMNNGGVTSNAAQAIQGRAAGVQVSQTNAAPGGQTIVRIRGGNSIKSTNEPLYVVDGFPSETGKDINPNDIDDIQILKDASSTAIYGARGANGVVMITTKRGKSGKPAIQYDGYYGTQKIVKEYDKMNGLENMQVTNAKAIEKGQPAFYTAEDLASGRNANWFQLTTRPGMVQSHNLSVSGGTPEDRVALSGNYFRQDGALKNTNFERYSVRLNYDRQFTKHFKTGASVYGSHAYTNFKTYDGNIVPSNVMYGVLTASPAIPVYNADGTYARFKGRDNPLAWLMAPTNDRYENKMNINIYADYEILDGLNFRVNGGTEYTTTKEGTYLPRDLVDGEKVGGKASVNDLSFTRNLVEAYFTYKKVFNKIHSFNLVAGASYQSDAYSRHYSQVQKFSTDIFLYHNLDAGTERLSSITADIPTKMGSFYGRLNYSLKDKYLATFTFRRDGSSRFGGNNRFGAFPSGSIAWRASEEDFIKDLNIFSNLKVRGGYGLTGNDRIGDYIYLPTFGPTNVSLGTGSDSYGGTVITRLPNEDLQWENTAQLDIGIDMGFWSNRVSATIDYYRKKTNKLIFDMPIGDWNGFSSQTVNAGSIENKGVELSINTENIVNHAFTWNTTLNIAYNKQNCLDLGGRPYVITQTANLYGGRGMDFTKLAPGQELSTFFGYIYDGVIKTGEAHTAQPSSKPGDPKFKDISGPDGKPDGIIDANDRTYLGHANPHWIYGINNNFAYKGFELNIFLQGALDYSLYNATALVLESGPGKAALNRWTTANENTDIPRDGYAIAYGGLMNSRFVENASYLRCKMVTLGYNIPVAKTFLKSMSGIKVYGSVQNLFTITKYTGTDPEVNTNLRTGSDINANLNNSGNNANLSSGLDYTAFPAYRTFTVGLKLNF</sequence>
<dbReference type="Pfam" id="PF07660">
    <property type="entry name" value="STN"/>
    <property type="match status" value="1"/>
</dbReference>
<dbReference type="InterPro" id="IPR023997">
    <property type="entry name" value="TonB-dep_OMP_SusC/RagA_CS"/>
</dbReference>
<gene>
    <name evidence="15" type="ORF">KE626_29845</name>
</gene>
<feature type="compositionally biased region" description="Basic and acidic residues" evidence="12">
    <location>
        <begin position="923"/>
        <end position="935"/>
    </location>
</feature>
<keyword evidence="4" id="KW-0406">Ion transport</keyword>
<evidence type="ECO:0000256" key="11">
    <source>
        <dbReference type="RuleBase" id="RU003357"/>
    </source>
</evidence>
<dbReference type="SUPFAM" id="SSF49464">
    <property type="entry name" value="Carboxypeptidase regulatory domain-like"/>
    <property type="match status" value="1"/>
</dbReference>
<feature type="region of interest" description="Disordered" evidence="12">
    <location>
        <begin position="913"/>
        <end position="935"/>
    </location>
</feature>
<evidence type="ECO:0000256" key="12">
    <source>
        <dbReference type="SAM" id="MobiDB-lite"/>
    </source>
</evidence>
<keyword evidence="7 11" id="KW-0798">TonB box</keyword>
<dbReference type="EMBL" id="JAGTXB010000023">
    <property type="protein sequence ID" value="MBS0031570.1"/>
    <property type="molecule type" value="Genomic_DNA"/>
</dbReference>
<evidence type="ECO:0000256" key="5">
    <source>
        <dbReference type="ARBA" id="ARBA00022692"/>
    </source>
</evidence>
<dbReference type="PROSITE" id="PS52016">
    <property type="entry name" value="TONB_DEPENDENT_REC_3"/>
    <property type="match status" value="1"/>
</dbReference>
<evidence type="ECO:0000256" key="3">
    <source>
        <dbReference type="ARBA" id="ARBA00022452"/>
    </source>
</evidence>
<evidence type="ECO:0000256" key="8">
    <source>
        <dbReference type="ARBA" id="ARBA00023136"/>
    </source>
</evidence>
<evidence type="ECO:0000256" key="1">
    <source>
        <dbReference type="ARBA" id="ARBA00004571"/>
    </source>
</evidence>
<feature type="signal peptide" evidence="13">
    <location>
        <begin position="1"/>
        <end position="40"/>
    </location>
</feature>
<evidence type="ECO:0000256" key="2">
    <source>
        <dbReference type="ARBA" id="ARBA00022448"/>
    </source>
</evidence>
<dbReference type="SUPFAM" id="SSF56935">
    <property type="entry name" value="Porins"/>
    <property type="match status" value="1"/>
</dbReference>
<dbReference type="InterPro" id="IPR008969">
    <property type="entry name" value="CarboxyPept-like_regulatory"/>
</dbReference>
<dbReference type="SMART" id="SM00965">
    <property type="entry name" value="STN"/>
    <property type="match status" value="1"/>
</dbReference>
<comment type="caution">
    <text evidence="15">The sequence shown here is derived from an EMBL/GenBank/DDBJ whole genome shotgun (WGS) entry which is preliminary data.</text>
</comment>
<dbReference type="Proteomes" id="UP000676386">
    <property type="component" value="Unassembled WGS sequence"/>
</dbReference>
<dbReference type="InterPro" id="IPR023996">
    <property type="entry name" value="TonB-dep_OMP_SusC/RagA"/>
</dbReference>
<dbReference type="Gene3D" id="2.170.130.10">
    <property type="entry name" value="TonB-dependent receptor, plug domain"/>
    <property type="match status" value="1"/>
</dbReference>
<comment type="subcellular location">
    <subcellularLocation>
        <location evidence="1 10">Cell outer membrane</location>
        <topology evidence="1 10">Multi-pass membrane protein</topology>
    </subcellularLocation>
</comment>
<proteinExistence type="inferred from homology"/>
<keyword evidence="3 10" id="KW-1134">Transmembrane beta strand</keyword>
<name>A0ABS5J915_9BACT</name>
<dbReference type="Gene3D" id="3.55.50.30">
    <property type="match status" value="1"/>
</dbReference>
<evidence type="ECO:0000313" key="15">
    <source>
        <dbReference type="EMBL" id="MBS0031570.1"/>
    </source>
</evidence>
<dbReference type="Pfam" id="PF13715">
    <property type="entry name" value="CarbopepD_reg_2"/>
    <property type="match status" value="1"/>
</dbReference>
<evidence type="ECO:0000256" key="10">
    <source>
        <dbReference type="PROSITE-ProRule" id="PRU01360"/>
    </source>
</evidence>
<comment type="similarity">
    <text evidence="10 11">Belongs to the TonB-dependent receptor family.</text>
</comment>
<keyword evidence="13" id="KW-0732">Signal</keyword>
<keyword evidence="8 10" id="KW-0472">Membrane</keyword>
<dbReference type="InterPro" id="IPR012910">
    <property type="entry name" value="Plug_dom"/>
</dbReference>
<dbReference type="Gene3D" id="2.60.40.1120">
    <property type="entry name" value="Carboxypeptidase-like, regulatory domain"/>
    <property type="match status" value="1"/>
</dbReference>
<dbReference type="Gene3D" id="2.40.170.20">
    <property type="entry name" value="TonB-dependent receptor, beta-barrel domain"/>
    <property type="match status" value="1"/>
</dbReference>
<keyword evidence="4" id="KW-0410">Iron transport</keyword>
<protein>
    <submittedName>
        <fullName evidence="15">TonB-dependent receptor</fullName>
    </submittedName>
</protein>
<dbReference type="InterPro" id="IPR011662">
    <property type="entry name" value="Secretin/TonB_short_N"/>
</dbReference>
<feature type="domain" description="Secretin/TonB short N-terminal" evidence="14">
    <location>
        <begin position="70"/>
        <end position="121"/>
    </location>
</feature>
<dbReference type="InterPro" id="IPR037066">
    <property type="entry name" value="Plug_dom_sf"/>
</dbReference>
<keyword evidence="15" id="KW-0675">Receptor</keyword>
<accession>A0ABS5J915</accession>
<dbReference type="NCBIfam" id="TIGR04057">
    <property type="entry name" value="SusC_RagA_signa"/>
    <property type="match status" value="1"/>
</dbReference>
<reference evidence="15 16" key="1">
    <citation type="submission" date="2021-04" db="EMBL/GenBank/DDBJ databases">
        <title>Chitinophaga sp. nov., isolated from the rhizosphere soil.</title>
        <authorList>
            <person name="He S."/>
        </authorList>
    </citation>
    <scope>NUCLEOTIDE SEQUENCE [LARGE SCALE GENOMIC DNA]</scope>
    <source>
        <strain evidence="15 16">2R12</strain>
    </source>
</reference>
<evidence type="ECO:0000313" key="16">
    <source>
        <dbReference type="Proteomes" id="UP000676386"/>
    </source>
</evidence>
<evidence type="ECO:0000256" key="9">
    <source>
        <dbReference type="ARBA" id="ARBA00023237"/>
    </source>
</evidence>
<feature type="chain" id="PRO_5046032207" evidence="13">
    <location>
        <begin position="41"/>
        <end position="1128"/>
    </location>
</feature>
<dbReference type="RefSeq" id="WP_211976730.1">
    <property type="nucleotide sequence ID" value="NZ_CBFHAM010000132.1"/>
</dbReference>
<dbReference type="Pfam" id="PF00593">
    <property type="entry name" value="TonB_dep_Rec_b-barrel"/>
    <property type="match status" value="1"/>
</dbReference>
<keyword evidence="5 10" id="KW-0812">Transmembrane</keyword>
<dbReference type="InterPro" id="IPR000531">
    <property type="entry name" value="Beta-barrel_TonB"/>
</dbReference>
<evidence type="ECO:0000259" key="14">
    <source>
        <dbReference type="SMART" id="SM00965"/>
    </source>
</evidence>
<evidence type="ECO:0000256" key="6">
    <source>
        <dbReference type="ARBA" id="ARBA00023004"/>
    </source>
</evidence>
<dbReference type="Pfam" id="PF07715">
    <property type="entry name" value="Plug"/>
    <property type="match status" value="1"/>
</dbReference>
<organism evidence="15 16">
    <name type="scientific">Chitinophaga hostae</name>
    <dbReference type="NCBI Taxonomy" id="2831022"/>
    <lineage>
        <taxon>Bacteria</taxon>
        <taxon>Pseudomonadati</taxon>
        <taxon>Bacteroidota</taxon>
        <taxon>Chitinophagia</taxon>
        <taxon>Chitinophagales</taxon>
        <taxon>Chitinophagaceae</taxon>
        <taxon>Chitinophaga</taxon>
    </lineage>
</organism>
<keyword evidence="2 10" id="KW-0813">Transport</keyword>
<evidence type="ECO:0000256" key="7">
    <source>
        <dbReference type="ARBA" id="ARBA00023077"/>
    </source>
</evidence>
<dbReference type="InterPro" id="IPR039426">
    <property type="entry name" value="TonB-dep_rcpt-like"/>
</dbReference>
<evidence type="ECO:0000256" key="13">
    <source>
        <dbReference type="SAM" id="SignalP"/>
    </source>
</evidence>
<dbReference type="InterPro" id="IPR036942">
    <property type="entry name" value="Beta-barrel_TonB_sf"/>
</dbReference>
<keyword evidence="6" id="KW-0408">Iron</keyword>
<dbReference type="NCBIfam" id="TIGR04056">
    <property type="entry name" value="OMP_RagA_SusC"/>
    <property type="match status" value="1"/>
</dbReference>
<keyword evidence="9 10" id="KW-0998">Cell outer membrane</keyword>
<evidence type="ECO:0000256" key="4">
    <source>
        <dbReference type="ARBA" id="ARBA00022496"/>
    </source>
</evidence>